<comment type="subcellular location">
    <subcellularLocation>
        <location evidence="1 8">Cell membrane</location>
        <topology evidence="1 8">Multi-pass membrane protein</topology>
    </subcellularLocation>
</comment>
<evidence type="ECO:0000256" key="6">
    <source>
        <dbReference type="ARBA" id="ARBA00023136"/>
    </source>
</evidence>
<dbReference type="PANTHER" id="PTHR43077">
    <property type="entry name" value="TRANSPORT PERMEASE YVFS-RELATED"/>
    <property type="match status" value="1"/>
</dbReference>
<dbReference type="RefSeq" id="WP_116175254.1">
    <property type="nucleotide sequence ID" value="NZ_CP144375.1"/>
</dbReference>
<dbReference type="EMBL" id="QUNO01000005">
    <property type="protein sequence ID" value="REH48496.1"/>
    <property type="molecule type" value="Genomic_DNA"/>
</dbReference>
<name>A0A3E0HQH6_9PSEU</name>
<evidence type="ECO:0000256" key="3">
    <source>
        <dbReference type="ARBA" id="ARBA00022475"/>
    </source>
</evidence>
<keyword evidence="11" id="KW-1185">Reference proteome</keyword>
<comment type="similarity">
    <text evidence="2 8">Belongs to the ABC-2 integral membrane protein family.</text>
</comment>
<comment type="caution">
    <text evidence="10">The sequence shown here is derived from an EMBL/GenBank/DDBJ whole genome shotgun (WGS) entry which is preliminary data.</text>
</comment>
<accession>A0A3E0HQH6</accession>
<evidence type="ECO:0000256" key="7">
    <source>
        <dbReference type="ARBA" id="ARBA00023251"/>
    </source>
</evidence>
<dbReference type="AlphaFoldDB" id="A0A3E0HQH6"/>
<gene>
    <name evidence="10" type="ORF">BCF44_105355</name>
</gene>
<keyword evidence="8" id="KW-0813">Transport</keyword>
<keyword evidence="5 8" id="KW-1133">Transmembrane helix</keyword>
<evidence type="ECO:0000313" key="10">
    <source>
        <dbReference type="EMBL" id="REH48496.1"/>
    </source>
</evidence>
<evidence type="ECO:0000313" key="11">
    <source>
        <dbReference type="Proteomes" id="UP000256269"/>
    </source>
</evidence>
<dbReference type="GO" id="GO:0140359">
    <property type="term" value="F:ABC-type transporter activity"/>
    <property type="evidence" value="ECO:0007669"/>
    <property type="project" value="InterPro"/>
</dbReference>
<keyword evidence="7" id="KW-0046">Antibiotic resistance</keyword>
<evidence type="ECO:0000256" key="8">
    <source>
        <dbReference type="RuleBase" id="RU361157"/>
    </source>
</evidence>
<dbReference type="PIRSF" id="PIRSF006648">
    <property type="entry name" value="DrrB"/>
    <property type="match status" value="1"/>
</dbReference>
<evidence type="ECO:0000259" key="9">
    <source>
        <dbReference type="PROSITE" id="PS51012"/>
    </source>
</evidence>
<protein>
    <recommendedName>
        <fullName evidence="8">Transport permease protein</fullName>
    </recommendedName>
</protein>
<evidence type="ECO:0000256" key="1">
    <source>
        <dbReference type="ARBA" id="ARBA00004651"/>
    </source>
</evidence>
<keyword evidence="4 8" id="KW-0812">Transmembrane</keyword>
<reference evidence="10 11" key="1">
    <citation type="submission" date="2018-08" db="EMBL/GenBank/DDBJ databases">
        <title>Genomic Encyclopedia of Archaeal and Bacterial Type Strains, Phase II (KMG-II): from individual species to whole genera.</title>
        <authorList>
            <person name="Goeker M."/>
        </authorList>
    </citation>
    <scope>NUCLEOTIDE SEQUENCE [LARGE SCALE GENOMIC DNA]</scope>
    <source>
        <strain evidence="10 11">DSM 45791</strain>
    </source>
</reference>
<dbReference type="GO" id="GO:0043190">
    <property type="term" value="C:ATP-binding cassette (ABC) transporter complex"/>
    <property type="evidence" value="ECO:0007669"/>
    <property type="project" value="InterPro"/>
</dbReference>
<evidence type="ECO:0000256" key="5">
    <source>
        <dbReference type="ARBA" id="ARBA00022989"/>
    </source>
</evidence>
<sequence>MSTLAVRPRWPLALCVEAAAAAGRRLRHLRRAPGRFLGITLNPLVSMLILGYLFQHSITVPGAGSYQEYLFAGAAAQVGLAGIGPSAIAVAGDRDRGLVDRLRSLPIDRGAVLIGHTLADAVVGVLGLAVVTAFGLLIGWRPHGDPLSTVAAFALLALFGYVMSWVGVLLGMTSRNAESISALAPLVTVVLPFLSNAFLSSASLPGWLTPIADWNPVSAVSSACRALWANPSGTATSFAGTHPGVVLAAWLGPLLVVSAGLSLRRYRATG</sequence>
<feature type="transmembrane region" description="Helical" evidence="8">
    <location>
        <begin position="69"/>
        <end position="91"/>
    </location>
</feature>
<dbReference type="InterPro" id="IPR047817">
    <property type="entry name" value="ABC2_TM_bact-type"/>
</dbReference>
<feature type="transmembrane region" description="Helical" evidence="8">
    <location>
        <begin position="34"/>
        <end position="54"/>
    </location>
</feature>
<evidence type="ECO:0000256" key="2">
    <source>
        <dbReference type="ARBA" id="ARBA00007783"/>
    </source>
</evidence>
<keyword evidence="3 8" id="KW-1003">Cell membrane</keyword>
<organism evidence="10 11">
    <name type="scientific">Kutzneria buriramensis</name>
    <dbReference type="NCBI Taxonomy" id="1045776"/>
    <lineage>
        <taxon>Bacteria</taxon>
        <taxon>Bacillati</taxon>
        <taxon>Actinomycetota</taxon>
        <taxon>Actinomycetes</taxon>
        <taxon>Pseudonocardiales</taxon>
        <taxon>Pseudonocardiaceae</taxon>
        <taxon>Kutzneria</taxon>
    </lineage>
</organism>
<dbReference type="Pfam" id="PF01061">
    <property type="entry name" value="ABC2_membrane"/>
    <property type="match status" value="1"/>
</dbReference>
<feature type="transmembrane region" description="Helical" evidence="8">
    <location>
        <begin position="244"/>
        <end position="263"/>
    </location>
</feature>
<keyword evidence="6 8" id="KW-0472">Membrane</keyword>
<dbReference type="InterPro" id="IPR013525">
    <property type="entry name" value="ABC2_TM"/>
</dbReference>
<feature type="transmembrane region" description="Helical" evidence="8">
    <location>
        <begin position="150"/>
        <end position="170"/>
    </location>
</feature>
<dbReference type="InterPro" id="IPR000412">
    <property type="entry name" value="ABC_2_transport"/>
</dbReference>
<proteinExistence type="inferred from homology"/>
<dbReference type="PANTHER" id="PTHR43077:SF8">
    <property type="entry name" value="DOXORUBICIN RESISTANCE ABC TRANSPORTER PERMEASE PROTEIN DRRB"/>
    <property type="match status" value="1"/>
</dbReference>
<dbReference type="Proteomes" id="UP000256269">
    <property type="component" value="Unassembled WGS sequence"/>
</dbReference>
<feature type="transmembrane region" description="Helical" evidence="8">
    <location>
        <begin position="182"/>
        <end position="199"/>
    </location>
</feature>
<dbReference type="OrthoDB" id="3370990at2"/>
<dbReference type="InterPro" id="IPR051328">
    <property type="entry name" value="T7SS_ABC-Transporter"/>
</dbReference>
<dbReference type="PROSITE" id="PS51012">
    <property type="entry name" value="ABC_TM2"/>
    <property type="match status" value="1"/>
</dbReference>
<feature type="transmembrane region" description="Helical" evidence="8">
    <location>
        <begin position="112"/>
        <end position="138"/>
    </location>
</feature>
<feature type="domain" description="ABC transmembrane type-2" evidence="9">
    <location>
        <begin position="34"/>
        <end position="266"/>
    </location>
</feature>
<evidence type="ECO:0000256" key="4">
    <source>
        <dbReference type="ARBA" id="ARBA00022692"/>
    </source>
</evidence>
<dbReference type="GO" id="GO:0046677">
    <property type="term" value="P:response to antibiotic"/>
    <property type="evidence" value="ECO:0007669"/>
    <property type="project" value="UniProtKB-KW"/>
</dbReference>